<keyword evidence="4" id="KW-0804">Transcription</keyword>
<evidence type="ECO:0000256" key="5">
    <source>
        <dbReference type="ARBA" id="ARBA00023242"/>
    </source>
</evidence>
<feature type="region of interest" description="Disordered" evidence="6">
    <location>
        <begin position="455"/>
        <end position="490"/>
    </location>
</feature>
<organism evidence="8 9">
    <name type="scientific">Penicillium brevicompactum</name>
    <dbReference type="NCBI Taxonomy" id="5074"/>
    <lineage>
        <taxon>Eukaryota</taxon>
        <taxon>Fungi</taxon>
        <taxon>Dikarya</taxon>
        <taxon>Ascomycota</taxon>
        <taxon>Pezizomycotina</taxon>
        <taxon>Eurotiomycetes</taxon>
        <taxon>Eurotiomycetidae</taxon>
        <taxon>Eurotiales</taxon>
        <taxon>Aspergillaceae</taxon>
        <taxon>Penicillium</taxon>
    </lineage>
</organism>
<evidence type="ECO:0000256" key="2">
    <source>
        <dbReference type="ARBA" id="ARBA00023015"/>
    </source>
</evidence>
<dbReference type="AlphaFoldDB" id="A0A9W9QLY2"/>
<evidence type="ECO:0000256" key="3">
    <source>
        <dbReference type="ARBA" id="ARBA00023125"/>
    </source>
</evidence>
<dbReference type="InterPro" id="IPR040167">
    <property type="entry name" value="TF_CP2-like"/>
</dbReference>
<reference evidence="8" key="2">
    <citation type="journal article" date="2023" name="IMA Fungus">
        <title>Comparative genomic study of the Penicillium genus elucidates a diverse pangenome and 15 lateral gene transfer events.</title>
        <authorList>
            <person name="Petersen C."/>
            <person name="Sorensen T."/>
            <person name="Nielsen M.R."/>
            <person name="Sondergaard T.E."/>
            <person name="Sorensen J.L."/>
            <person name="Fitzpatrick D.A."/>
            <person name="Frisvad J.C."/>
            <person name="Nielsen K.L."/>
        </authorList>
    </citation>
    <scope>NUCLEOTIDE SEQUENCE</scope>
    <source>
        <strain evidence="8">IBT 35675</strain>
    </source>
</reference>
<feature type="region of interest" description="Disordered" evidence="6">
    <location>
        <begin position="577"/>
        <end position="601"/>
    </location>
</feature>
<proteinExistence type="predicted"/>
<keyword evidence="9" id="KW-1185">Reference proteome</keyword>
<dbReference type="GO" id="GO:0005634">
    <property type="term" value="C:nucleus"/>
    <property type="evidence" value="ECO:0007669"/>
    <property type="project" value="UniProtKB-SubCell"/>
</dbReference>
<dbReference type="InterPro" id="IPR057520">
    <property type="entry name" value="GRHL1/CP2_C"/>
</dbReference>
<dbReference type="GO" id="GO:0000978">
    <property type="term" value="F:RNA polymerase II cis-regulatory region sequence-specific DNA binding"/>
    <property type="evidence" value="ECO:0007669"/>
    <property type="project" value="TreeGrafter"/>
</dbReference>
<reference evidence="8" key="1">
    <citation type="submission" date="2022-12" db="EMBL/GenBank/DDBJ databases">
        <authorList>
            <person name="Petersen C."/>
        </authorList>
    </citation>
    <scope>NUCLEOTIDE SEQUENCE</scope>
    <source>
        <strain evidence="8">IBT 35675</strain>
    </source>
</reference>
<evidence type="ECO:0000256" key="6">
    <source>
        <dbReference type="SAM" id="MobiDB-lite"/>
    </source>
</evidence>
<evidence type="ECO:0000313" key="9">
    <source>
        <dbReference type="Proteomes" id="UP001148299"/>
    </source>
</evidence>
<feature type="domain" description="Grh/CP2 DB" evidence="7">
    <location>
        <begin position="232"/>
        <end position="489"/>
    </location>
</feature>
<evidence type="ECO:0000256" key="1">
    <source>
        <dbReference type="ARBA" id="ARBA00004123"/>
    </source>
</evidence>
<gene>
    <name evidence="8" type="ORF">N7541_009485</name>
</gene>
<dbReference type="Pfam" id="PF25416">
    <property type="entry name" value="GRHL1_C"/>
    <property type="match status" value="1"/>
</dbReference>
<comment type="caution">
    <text evidence="8">The sequence shown here is derived from an EMBL/GenBank/DDBJ whole genome shotgun (WGS) entry which is preliminary data.</text>
</comment>
<dbReference type="PROSITE" id="PS51968">
    <property type="entry name" value="GRH_CP2_DB"/>
    <property type="match status" value="1"/>
</dbReference>
<dbReference type="GO" id="GO:0001228">
    <property type="term" value="F:DNA-binding transcription activator activity, RNA polymerase II-specific"/>
    <property type="evidence" value="ECO:0007669"/>
    <property type="project" value="TreeGrafter"/>
</dbReference>
<protein>
    <recommendedName>
        <fullName evidence="7">Grh/CP2 DB domain-containing protein</fullName>
    </recommendedName>
</protein>
<dbReference type="InterPro" id="IPR007604">
    <property type="entry name" value="CP2"/>
</dbReference>
<dbReference type="Pfam" id="PF04516">
    <property type="entry name" value="CP2"/>
    <property type="match status" value="1"/>
</dbReference>
<keyword evidence="3" id="KW-0238">DNA-binding</keyword>
<name>A0A9W9QLY2_PENBR</name>
<dbReference type="EMBL" id="JAPZBR010000008">
    <property type="protein sequence ID" value="KAJ5340361.1"/>
    <property type="molecule type" value="Genomic_DNA"/>
</dbReference>
<evidence type="ECO:0000313" key="8">
    <source>
        <dbReference type="EMBL" id="KAJ5340361.1"/>
    </source>
</evidence>
<keyword evidence="2" id="KW-0805">Transcription regulation</keyword>
<dbReference type="PANTHER" id="PTHR11037:SF20">
    <property type="entry name" value="PROTEIN GRAINYHEAD"/>
    <property type="match status" value="1"/>
</dbReference>
<evidence type="ECO:0000256" key="4">
    <source>
        <dbReference type="ARBA" id="ARBA00023163"/>
    </source>
</evidence>
<evidence type="ECO:0000259" key="7">
    <source>
        <dbReference type="PROSITE" id="PS51968"/>
    </source>
</evidence>
<dbReference type="PANTHER" id="PTHR11037">
    <property type="entry name" value="TRANSCRIPTION FACTOR CP2"/>
    <property type="match status" value="1"/>
</dbReference>
<dbReference type="Proteomes" id="UP001148299">
    <property type="component" value="Unassembled WGS sequence"/>
</dbReference>
<feature type="compositionally biased region" description="Polar residues" evidence="6">
    <location>
        <begin position="577"/>
        <end position="592"/>
    </location>
</feature>
<keyword evidence="5" id="KW-0539">Nucleus</keyword>
<sequence>MFSKRKNSRKPDGQLISRFQQTFADILPCLPSSAPNVGPFNEGAGGHVMPARITEDDNVQLEHSSKFREFANDRTPQILQDPGLTSCWVDTAPMPIKSLASQYTDFYNHVSGGMGAIFHNQAGDLHTPRMQMNDANPMSPWNPFPINHSSPAGNYLDQFDSPFTQHLRSMSSHADHISHAPGAVKHSGSVYDSMDGFGDRSPPNEMQVDLPLNMTASTNFSTQLSMRYGDDQDLRYKASLLDTIAVANHTTGTPVTYLNKGQTYNLRVVDLKMPVISSESIRYRTFVRVSFEEEEQRSNPGACWQLWKESRGLNEARQRGGKLLAVEHVDSYQGGDNHHKNRQIHVEHTFFDGFCITWTVNPATGTSDCIIPVRFFFLSTDFSRSKGVKGTPVRLCVKTEILFPGAASDAIQEPEVCYCRVKLFRDHGAERKLSNDIAHLKKTVEKFQLRISQAEAGSGNRKRKRASQPTKTSKCKRKLSMGSPDGVEQDETPEIMSLVEDLQAKLVIMQDMFSSRRSVSTLALRGDEKDDPDLYPVLLVSDGDLKIQTFGWQQTGDWQSMESAIHCSTGNLAIHSPSNHSSSGLKESQRPNTIKRISGGSNESTDLMQAVGIDRNYRPPAEIHPKPVACFYIRFTGNYKHPQDYYRAIYLRDRTVQDLVDQISQIQQIDPTRIVRVLRVNQSGRRVMVDNGVVRELPEGQDMVADIYETSDTVGKDVNTDGSAVEIKLTF</sequence>
<comment type="subcellular location">
    <subcellularLocation>
        <location evidence="1">Nucleus</location>
    </subcellularLocation>
</comment>
<accession>A0A9W9QLY2</accession>